<dbReference type="Proteomes" id="UP000887159">
    <property type="component" value="Unassembled WGS sequence"/>
</dbReference>
<protein>
    <submittedName>
        <fullName evidence="2">Patj homolog</fullName>
    </submittedName>
</protein>
<dbReference type="CDD" id="cd06791">
    <property type="entry name" value="PDZ3_MUPP1-like"/>
    <property type="match status" value="1"/>
</dbReference>
<gene>
    <name evidence="2" type="primary">Patj</name>
    <name evidence="2" type="ORF">TNCV_1571321</name>
</gene>
<dbReference type="SUPFAM" id="SSF50156">
    <property type="entry name" value="PDZ domain-like"/>
    <property type="match status" value="1"/>
</dbReference>
<dbReference type="InterPro" id="IPR051342">
    <property type="entry name" value="PDZ_scaffold"/>
</dbReference>
<dbReference type="PROSITE" id="PS50106">
    <property type="entry name" value="PDZ"/>
    <property type="match status" value="1"/>
</dbReference>
<dbReference type="PANTHER" id="PTHR19964">
    <property type="entry name" value="MULTIPLE PDZ DOMAIN PROTEIN"/>
    <property type="match status" value="1"/>
</dbReference>
<dbReference type="Gene3D" id="2.30.42.10">
    <property type="match status" value="1"/>
</dbReference>
<dbReference type="InterPro" id="IPR036034">
    <property type="entry name" value="PDZ_sf"/>
</dbReference>
<reference evidence="2" key="1">
    <citation type="submission" date="2020-08" db="EMBL/GenBank/DDBJ databases">
        <title>Multicomponent nature underlies the extraordinary mechanical properties of spider dragline silk.</title>
        <authorList>
            <person name="Kono N."/>
            <person name="Nakamura H."/>
            <person name="Mori M."/>
            <person name="Yoshida Y."/>
            <person name="Ohtoshi R."/>
            <person name="Malay A.D."/>
            <person name="Moran D.A.P."/>
            <person name="Tomita M."/>
            <person name="Numata K."/>
            <person name="Arakawa K."/>
        </authorList>
    </citation>
    <scope>NUCLEOTIDE SEQUENCE</scope>
</reference>
<dbReference type="SMART" id="SM00228">
    <property type="entry name" value="PDZ"/>
    <property type="match status" value="1"/>
</dbReference>
<evidence type="ECO:0000259" key="1">
    <source>
        <dbReference type="PROSITE" id="PS50106"/>
    </source>
</evidence>
<dbReference type="EMBL" id="BMAU01021334">
    <property type="protein sequence ID" value="GFY15321.1"/>
    <property type="molecule type" value="Genomic_DNA"/>
</dbReference>
<dbReference type="InterPro" id="IPR001478">
    <property type="entry name" value="PDZ"/>
</dbReference>
<evidence type="ECO:0000313" key="2">
    <source>
        <dbReference type="EMBL" id="GFY15321.1"/>
    </source>
</evidence>
<dbReference type="PANTHER" id="PTHR19964:SF92">
    <property type="entry name" value="PATJ HOMOLOG"/>
    <property type="match status" value="1"/>
</dbReference>
<dbReference type="AlphaFoldDB" id="A0A8X6SVS5"/>
<organism evidence="2 3">
    <name type="scientific">Trichonephila clavipes</name>
    <name type="common">Golden silk orbweaver</name>
    <name type="synonym">Nephila clavipes</name>
    <dbReference type="NCBI Taxonomy" id="2585209"/>
    <lineage>
        <taxon>Eukaryota</taxon>
        <taxon>Metazoa</taxon>
        <taxon>Ecdysozoa</taxon>
        <taxon>Arthropoda</taxon>
        <taxon>Chelicerata</taxon>
        <taxon>Arachnida</taxon>
        <taxon>Araneae</taxon>
        <taxon>Araneomorphae</taxon>
        <taxon>Entelegynae</taxon>
        <taxon>Araneoidea</taxon>
        <taxon>Nephilidae</taxon>
        <taxon>Trichonephila</taxon>
    </lineage>
</organism>
<keyword evidence="3" id="KW-1185">Reference proteome</keyword>
<dbReference type="Pfam" id="PF00595">
    <property type="entry name" value="PDZ"/>
    <property type="match status" value="1"/>
</dbReference>
<accession>A0A8X6SVS5</accession>
<name>A0A8X6SVS5_TRICX</name>
<feature type="domain" description="PDZ" evidence="1">
    <location>
        <begin position="14"/>
        <end position="82"/>
    </location>
</feature>
<evidence type="ECO:0000313" key="3">
    <source>
        <dbReference type="Proteomes" id="UP000887159"/>
    </source>
</evidence>
<proteinExistence type="predicted"/>
<sequence length="187" mass="20472">MKTLCAEGAVARVKDTSSEEISGIFVKSIAKGSAADMCGKIRVNDQIIEVDGRPLHGYTNHDAVEVLRSTGKSVKLRLARYLRGAKYQQLQLAIASGELSYSSVPTVQAQIHEPKIAADSSTKDLEVNDVNLLIDDDYANLEMAVLDALSQLRSRKEPGSLAAYQWWEGGIFHSLDSCLLTLDWCSE</sequence>
<comment type="caution">
    <text evidence="2">The sequence shown here is derived from an EMBL/GenBank/DDBJ whole genome shotgun (WGS) entry which is preliminary data.</text>
</comment>